<name>T1IMH2_STRMM</name>
<keyword evidence="2" id="KW-0805">Transcription regulation</keyword>
<evidence type="ECO:0000256" key="3">
    <source>
        <dbReference type="ARBA" id="ARBA00023125"/>
    </source>
</evidence>
<dbReference type="GO" id="GO:0003700">
    <property type="term" value="F:DNA-binding transcription factor activity"/>
    <property type="evidence" value="ECO:0007669"/>
    <property type="project" value="TreeGrafter"/>
</dbReference>
<keyword evidence="11" id="KW-1185">Reference proteome</keyword>
<dbReference type="PANTHER" id="PTHR10328:SF3">
    <property type="entry name" value="PROTEIN MAX"/>
    <property type="match status" value="1"/>
</dbReference>
<dbReference type="HOGENOM" id="CLU_109424_1_1_1"/>
<dbReference type="PROSITE" id="PS50888">
    <property type="entry name" value="BHLH"/>
    <property type="match status" value="1"/>
</dbReference>
<evidence type="ECO:0000256" key="1">
    <source>
        <dbReference type="ARBA" id="ARBA00007628"/>
    </source>
</evidence>
<dbReference type="PhylomeDB" id="T1IMH2"/>
<evidence type="ECO:0000256" key="5">
    <source>
        <dbReference type="ARBA" id="ARBA00023163"/>
    </source>
</evidence>
<feature type="coiled-coil region" evidence="7">
    <location>
        <begin position="92"/>
        <end position="119"/>
    </location>
</feature>
<reference evidence="11" key="1">
    <citation type="submission" date="2011-05" db="EMBL/GenBank/DDBJ databases">
        <authorList>
            <person name="Richards S.R."/>
            <person name="Qu J."/>
            <person name="Jiang H."/>
            <person name="Jhangiani S.N."/>
            <person name="Agravi P."/>
            <person name="Goodspeed R."/>
            <person name="Gross S."/>
            <person name="Mandapat C."/>
            <person name="Jackson L."/>
            <person name="Mathew T."/>
            <person name="Pu L."/>
            <person name="Thornton R."/>
            <person name="Saada N."/>
            <person name="Wilczek-Boney K.B."/>
            <person name="Lee S."/>
            <person name="Kovar C."/>
            <person name="Wu Y."/>
            <person name="Scherer S.E."/>
            <person name="Worley K.C."/>
            <person name="Muzny D.M."/>
            <person name="Gibbs R."/>
        </authorList>
    </citation>
    <scope>NUCLEOTIDE SEQUENCE</scope>
    <source>
        <strain evidence="11">Brora</strain>
    </source>
</reference>
<dbReference type="Pfam" id="PF00010">
    <property type="entry name" value="HLH"/>
    <property type="match status" value="1"/>
</dbReference>
<evidence type="ECO:0000256" key="4">
    <source>
        <dbReference type="ARBA" id="ARBA00023159"/>
    </source>
</evidence>
<feature type="compositionally biased region" description="Acidic residues" evidence="8">
    <location>
        <begin position="1"/>
        <end position="18"/>
    </location>
</feature>
<keyword evidence="6" id="KW-0539">Nucleus</keyword>
<dbReference type="GO" id="GO:0045944">
    <property type="term" value="P:positive regulation of transcription by RNA polymerase II"/>
    <property type="evidence" value="ECO:0007669"/>
    <property type="project" value="TreeGrafter"/>
</dbReference>
<feature type="region of interest" description="Disordered" evidence="8">
    <location>
        <begin position="1"/>
        <end position="55"/>
    </location>
</feature>
<dbReference type="EMBL" id="JH431047">
    <property type="status" value="NOT_ANNOTATED_CDS"/>
    <property type="molecule type" value="Genomic_DNA"/>
</dbReference>
<comment type="similarity">
    <text evidence="1">Belongs to the MAX family.</text>
</comment>
<keyword evidence="7" id="KW-0175">Coiled coil</keyword>
<evidence type="ECO:0000313" key="11">
    <source>
        <dbReference type="Proteomes" id="UP000014500"/>
    </source>
</evidence>
<dbReference type="AlphaFoldDB" id="T1IMH2"/>
<dbReference type="GO" id="GO:0003677">
    <property type="term" value="F:DNA binding"/>
    <property type="evidence" value="ECO:0007669"/>
    <property type="project" value="UniProtKB-KW"/>
</dbReference>
<protein>
    <recommendedName>
        <fullName evidence="9">BHLH domain-containing protein</fullName>
    </recommendedName>
</protein>
<dbReference type="CDD" id="cd11406">
    <property type="entry name" value="bHLHzip_Max"/>
    <property type="match status" value="1"/>
</dbReference>
<accession>T1IMH2</accession>
<evidence type="ECO:0000256" key="7">
    <source>
        <dbReference type="SAM" id="Coils"/>
    </source>
</evidence>
<keyword evidence="5" id="KW-0804">Transcription</keyword>
<sequence>MSDEDSDIYMQSDDDVDANSEHSGYSGYSGGAYETQGSKAEKRAHHNALERKRRDHIKDSFTDLLNAIPPLQGEKMKTASRAMILKRARDYILSMNAKNSNHQQEIDDLKRQISHLETQRNLSK</sequence>
<dbReference type="Proteomes" id="UP000014500">
    <property type="component" value="Unassembled WGS sequence"/>
</dbReference>
<feature type="domain" description="BHLH" evidence="9">
    <location>
        <begin position="41"/>
        <end position="95"/>
    </location>
</feature>
<dbReference type="PANTHER" id="PTHR10328">
    <property type="entry name" value="PROTEIN MAX MYC-ASSOCIATED FACTOR X"/>
    <property type="match status" value="1"/>
</dbReference>
<dbReference type="SMART" id="SM00353">
    <property type="entry name" value="HLH"/>
    <property type="match status" value="1"/>
</dbReference>
<dbReference type="eggNOG" id="KOG2483">
    <property type="taxonomic scope" value="Eukaryota"/>
</dbReference>
<evidence type="ECO:0000256" key="2">
    <source>
        <dbReference type="ARBA" id="ARBA00023015"/>
    </source>
</evidence>
<dbReference type="InterPro" id="IPR011598">
    <property type="entry name" value="bHLH_dom"/>
</dbReference>
<dbReference type="SUPFAM" id="SSF47459">
    <property type="entry name" value="HLH, helix-loop-helix DNA-binding domain"/>
    <property type="match status" value="1"/>
</dbReference>
<keyword evidence="4" id="KW-0010">Activator</keyword>
<dbReference type="STRING" id="126957.T1IMH2"/>
<evidence type="ECO:0000256" key="8">
    <source>
        <dbReference type="SAM" id="MobiDB-lite"/>
    </source>
</evidence>
<evidence type="ECO:0000313" key="10">
    <source>
        <dbReference type="EnsemblMetazoa" id="SMAR002175-PA"/>
    </source>
</evidence>
<evidence type="ECO:0000256" key="6">
    <source>
        <dbReference type="ARBA" id="ARBA00023242"/>
    </source>
</evidence>
<reference evidence="10" key="2">
    <citation type="submission" date="2015-02" db="UniProtKB">
        <authorList>
            <consortium name="EnsemblMetazoa"/>
        </authorList>
    </citation>
    <scope>IDENTIFICATION</scope>
</reference>
<evidence type="ECO:0000259" key="9">
    <source>
        <dbReference type="PROSITE" id="PS50888"/>
    </source>
</evidence>
<dbReference type="GO" id="GO:0090575">
    <property type="term" value="C:RNA polymerase II transcription regulator complex"/>
    <property type="evidence" value="ECO:0007669"/>
    <property type="project" value="TreeGrafter"/>
</dbReference>
<dbReference type="EnsemblMetazoa" id="SMAR002175-RA">
    <property type="protein sequence ID" value="SMAR002175-PA"/>
    <property type="gene ID" value="SMAR002175"/>
</dbReference>
<dbReference type="Gene3D" id="4.10.280.10">
    <property type="entry name" value="Helix-loop-helix DNA-binding domain"/>
    <property type="match status" value="1"/>
</dbReference>
<dbReference type="InterPro" id="IPR036638">
    <property type="entry name" value="HLH_DNA-bd_sf"/>
</dbReference>
<organism evidence="10 11">
    <name type="scientific">Strigamia maritima</name>
    <name type="common">European centipede</name>
    <name type="synonym">Geophilus maritimus</name>
    <dbReference type="NCBI Taxonomy" id="126957"/>
    <lineage>
        <taxon>Eukaryota</taxon>
        <taxon>Metazoa</taxon>
        <taxon>Ecdysozoa</taxon>
        <taxon>Arthropoda</taxon>
        <taxon>Myriapoda</taxon>
        <taxon>Chilopoda</taxon>
        <taxon>Pleurostigmophora</taxon>
        <taxon>Geophilomorpha</taxon>
        <taxon>Linotaeniidae</taxon>
        <taxon>Strigamia</taxon>
    </lineage>
</organism>
<proteinExistence type="inferred from homology"/>
<dbReference type="GO" id="GO:0046983">
    <property type="term" value="F:protein dimerization activity"/>
    <property type="evidence" value="ECO:0007669"/>
    <property type="project" value="InterPro"/>
</dbReference>
<dbReference type="OMA" id="FGCLRDA"/>
<keyword evidence="3" id="KW-0238">DNA-binding</keyword>